<dbReference type="Gene3D" id="3.40.50.300">
    <property type="entry name" value="P-loop containing nucleotide triphosphate hydrolases"/>
    <property type="match status" value="1"/>
</dbReference>
<keyword evidence="2" id="KW-1185">Reference proteome</keyword>
<dbReference type="EMBL" id="JAEKJA010000003">
    <property type="protein sequence ID" value="MBJ3775121.1"/>
    <property type="molecule type" value="Genomic_DNA"/>
</dbReference>
<dbReference type="InterPro" id="IPR027417">
    <property type="entry name" value="P-loop_NTPase"/>
</dbReference>
<dbReference type="AlphaFoldDB" id="A0A934MGL6"/>
<dbReference type="SUPFAM" id="SSF52540">
    <property type="entry name" value="P-loop containing nucleoside triphosphate hydrolases"/>
    <property type="match status" value="1"/>
</dbReference>
<evidence type="ECO:0000313" key="2">
    <source>
        <dbReference type="Proteomes" id="UP000609531"/>
    </source>
</evidence>
<protein>
    <recommendedName>
        <fullName evidence="3">Sulfotransferase domain-containing protein</fullName>
    </recommendedName>
</protein>
<name>A0A934MGL6_9HYPH</name>
<dbReference type="RefSeq" id="WP_198881006.1">
    <property type="nucleotide sequence ID" value="NZ_JAEKJA010000003.1"/>
</dbReference>
<evidence type="ECO:0008006" key="3">
    <source>
        <dbReference type="Google" id="ProtNLM"/>
    </source>
</evidence>
<organism evidence="1 2">
    <name type="scientific">Acuticoccus mangrovi</name>
    <dbReference type="NCBI Taxonomy" id="2796142"/>
    <lineage>
        <taxon>Bacteria</taxon>
        <taxon>Pseudomonadati</taxon>
        <taxon>Pseudomonadota</taxon>
        <taxon>Alphaproteobacteria</taxon>
        <taxon>Hyphomicrobiales</taxon>
        <taxon>Amorphaceae</taxon>
        <taxon>Acuticoccus</taxon>
    </lineage>
</organism>
<dbReference type="Proteomes" id="UP000609531">
    <property type="component" value="Unassembled WGS sequence"/>
</dbReference>
<reference evidence="1" key="1">
    <citation type="submission" date="2020-12" db="EMBL/GenBank/DDBJ databases">
        <title>Bacterial taxonomy.</title>
        <authorList>
            <person name="Pan X."/>
        </authorList>
    </citation>
    <scope>NUCLEOTIDE SEQUENCE</scope>
    <source>
        <strain evidence="1">B2012</strain>
    </source>
</reference>
<comment type="caution">
    <text evidence="1">The sequence shown here is derived from an EMBL/GenBank/DDBJ whole genome shotgun (WGS) entry which is preliminary data.</text>
</comment>
<sequence length="368" mass="41225">MLEHLTLHIGHPKTGTSSIQATFQQNAAVLGTAGVYYFDKNRNHHPIGRVFHGGSPTNPGRDKFDRGMWDLFWKEIEATKHPRALVTSEVFIRLTPAETKECIAKFHTVAKEVDVLLYVRHPISYASSAACQGVRSGKALAVSIAEPRVLPFRELIRRWSDAAGEDHFKVRPFDRAQMANGDVIDDILDTMGLLDLASRLKKVRSNEGLSVMGIHLLDRALNMYAPGRMLPLDSLRPFDAVGGPKYVLPEEALEKVREQSAPELAFLKEKYGIVLPEPRDVPSPPPNLDEETMNSLADVLFRMAQYTFDVDRSVPGRLLEMRSPFTARSDVEPHPLAPWFRRLGIWQSQRIGQSIIAGRYAKKAGKQG</sequence>
<accession>A0A934MGL6</accession>
<gene>
    <name evidence="1" type="ORF">JCR33_05445</name>
</gene>
<proteinExistence type="predicted"/>
<evidence type="ECO:0000313" key="1">
    <source>
        <dbReference type="EMBL" id="MBJ3775121.1"/>
    </source>
</evidence>